<evidence type="ECO:0000256" key="3">
    <source>
        <dbReference type="ARBA" id="ARBA00022475"/>
    </source>
</evidence>
<keyword evidence="5 12" id="KW-0067">ATP-binding</keyword>
<comment type="function">
    <text evidence="9">Part of the ABC transporter FtsEX involved in cellular division. Has ATPase activity.</text>
</comment>
<dbReference type="InterPro" id="IPR003439">
    <property type="entry name" value="ABC_transporter-like_ATP-bd"/>
</dbReference>
<dbReference type="PROSITE" id="PS00211">
    <property type="entry name" value="ABC_TRANSPORTER_1"/>
    <property type="match status" value="1"/>
</dbReference>
<keyword evidence="13" id="KW-1185">Reference proteome</keyword>
<evidence type="ECO:0000256" key="5">
    <source>
        <dbReference type="ARBA" id="ARBA00022840"/>
    </source>
</evidence>
<organism evidence="12 13">
    <name type="scientific">Bifidobacterium olomucense</name>
    <dbReference type="NCBI Taxonomy" id="2675324"/>
    <lineage>
        <taxon>Bacteria</taxon>
        <taxon>Bacillati</taxon>
        <taxon>Actinomycetota</taxon>
        <taxon>Actinomycetes</taxon>
        <taxon>Bifidobacteriales</taxon>
        <taxon>Bifidobacteriaceae</taxon>
        <taxon>Bifidobacterium</taxon>
    </lineage>
</organism>
<dbReference type="InterPro" id="IPR045865">
    <property type="entry name" value="ACT-like_dom_sf"/>
</dbReference>
<accession>A0A7Y0F090</accession>
<evidence type="ECO:0000259" key="11">
    <source>
        <dbReference type="PROSITE" id="PS50893"/>
    </source>
</evidence>
<sequence length="365" mass="39957">MSETIQENTSQGATSEPFVRIEKLSKTYRTKQGEKTALHDVDLSISKGDIYGIIGLSGAGKSTLVRCINGLERYDGGSLTVNGREVKDLTGEQLRGLRRKIGMIFQSFNLIESKTVGANVELPLLDSGLDKNARSERVRELLSLVDLEDRVDSYPGELSGGQKQRVAIARALANNPDILLSDEATSALDPNTTRAILALLRRLRDKFGLTIIIITHEMSVIREVCNRVAVIDHGTIVEHGDVFDLFANPQAELTKSFVDTTSNLGKVRRLIEAHSPLVEPKPGQRLIRMKYVSKEVSDALVSDISTRFGVRVNIVFGDIDVVANAPIGGLVVIFDGASDQIDAAIAYLRERNISVEVLLPAPENR</sequence>
<dbReference type="RefSeq" id="WP_169241334.1">
    <property type="nucleotide sequence ID" value="NZ_JAAIIG010000007.1"/>
</dbReference>
<dbReference type="GO" id="GO:0016887">
    <property type="term" value="F:ATP hydrolysis activity"/>
    <property type="evidence" value="ECO:0007669"/>
    <property type="project" value="InterPro"/>
</dbReference>
<evidence type="ECO:0000256" key="4">
    <source>
        <dbReference type="ARBA" id="ARBA00022741"/>
    </source>
</evidence>
<keyword evidence="4" id="KW-0547">Nucleotide-binding</keyword>
<dbReference type="Gene3D" id="3.40.50.300">
    <property type="entry name" value="P-loop containing nucleotide triphosphate hydrolases"/>
    <property type="match status" value="1"/>
</dbReference>
<dbReference type="InterPro" id="IPR027417">
    <property type="entry name" value="P-loop_NTPase"/>
</dbReference>
<dbReference type="PANTHER" id="PTHR43166">
    <property type="entry name" value="AMINO ACID IMPORT ATP-BINDING PROTEIN"/>
    <property type="match status" value="1"/>
</dbReference>
<dbReference type="InterPro" id="IPR003593">
    <property type="entry name" value="AAA+_ATPase"/>
</dbReference>
<keyword evidence="7" id="KW-0029">Amino-acid transport</keyword>
<reference evidence="12 13" key="1">
    <citation type="submission" date="2020-02" db="EMBL/GenBank/DDBJ databases">
        <title>Characterization of phylogenetic diversity of novel bifidobacterial species isolated in Czech ZOOs.</title>
        <authorList>
            <person name="Lugli G.A."/>
            <person name="Vera N.B."/>
            <person name="Ventura M."/>
        </authorList>
    </citation>
    <scope>NUCLEOTIDE SEQUENCE [LARGE SCALE GENOMIC DNA]</scope>
    <source>
        <strain evidence="12 13">DSM 109959</strain>
    </source>
</reference>
<dbReference type="InterPro" id="IPR050086">
    <property type="entry name" value="MetN_ABC_transporter-like"/>
</dbReference>
<dbReference type="InterPro" id="IPR041701">
    <property type="entry name" value="MetN_ABC"/>
</dbReference>
<dbReference type="GO" id="GO:0005886">
    <property type="term" value="C:plasma membrane"/>
    <property type="evidence" value="ECO:0007669"/>
    <property type="project" value="UniProtKB-ARBA"/>
</dbReference>
<dbReference type="AlphaFoldDB" id="A0A7Y0F090"/>
<dbReference type="SUPFAM" id="SSF52540">
    <property type="entry name" value="P-loop containing nucleoside triphosphate hydrolases"/>
    <property type="match status" value="1"/>
</dbReference>
<proteinExistence type="inferred from homology"/>
<gene>
    <name evidence="12" type="ORF">G1C97_1603</name>
</gene>
<evidence type="ECO:0000256" key="8">
    <source>
        <dbReference type="ARBA" id="ARBA00023136"/>
    </source>
</evidence>
<dbReference type="GO" id="GO:0006865">
    <property type="term" value="P:amino acid transport"/>
    <property type="evidence" value="ECO:0007669"/>
    <property type="project" value="UniProtKB-KW"/>
</dbReference>
<protein>
    <submittedName>
        <fullName evidence="12">D-methionine ABC transporter, ATP-binding protein</fullName>
    </submittedName>
</protein>
<dbReference type="PROSITE" id="PS50893">
    <property type="entry name" value="ABC_TRANSPORTER_2"/>
    <property type="match status" value="1"/>
</dbReference>
<dbReference type="GO" id="GO:0005524">
    <property type="term" value="F:ATP binding"/>
    <property type="evidence" value="ECO:0007669"/>
    <property type="project" value="UniProtKB-KW"/>
</dbReference>
<keyword evidence="3" id="KW-1003">Cell membrane</keyword>
<dbReference type="Gene3D" id="3.30.70.260">
    <property type="match status" value="1"/>
</dbReference>
<keyword evidence="6" id="KW-1278">Translocase</keyword>
<dbReference type="FunFam" id="3.40.50.300:FF:000056">
    <property type="entry name" value="Cell division ATP-binding protein FtsE"/>
    <property type="match status" value="1"/>
</dbReference>
<dbReference type="Proteomes" id="UP000543419">
    <property type="component" value="Unassembled WGS sequence"/>
</dbReference>
<dbReference type="PANTHER" id="PTHR43166:SF30">
    <property type="entry name" value="METHIONINE IMPORT ATP-BINDING PROTEIN METN"/>
    <property type="match status" value="1"/>
</dbReference>
<evidence type="ECO:0000313" key="12">
    <source>
        <dbReference type="EMBL" id="NMM98651.1"/>
    </source>
</evidence>
<dbReference type="SMART" id="SM00930">
    <property type="entry name" value="NIL"/>
    <property type="match status" value="1"/>
</dbReference>
<evidence type="ECO:0000256" key="6">
    <source>
        <dbReference type="ARBA" id="ARBA00022967"/>
    </source>
</evidence>
<evidence type="ECO:0000256" key="1">
    <source>
        <dbReference type="ARBA" id="ARBA00005417"/>
    </source>
</evidence>
<dbReference type="InterPro" id="IPR017871">
    <property type="entry name" value="ABC_transporter-like_CS"/>
</dbReference>
<evidence type="ECO:0000256" key="7">
    <source>
        <dbReference type="ARBA" id="ARBA00022970"/>
    </source>
</evidence>
<evidence type="ECO:0000313" key="13">
    <source>
        <dbReference type="Proteomes" id="UP000543419"/>
    </source>
</evidence>
<dbReference type="EMBL" id="JAAIIG010000007">
    <property type="protein sequence ID" value="NMM98651.1"/>
    <property type="molecule type" value="Genomic_DNA"/>
</dbReference>
<name>A0A7Y0F090_9BIFI</name>
<dbReference type="SUPFAM" id="SSF55021">
    <property type="entry name" value="ACT-like"/>
    <property type="match status" value="1"/>
</dbReference>
<dbReference type="SMART" id="SM00382">
    <property type="entry name" value="AAA"/>
    <property type="match status" value="1"/>
</dbReference>
<dbReference type="InterPro" id="IPR018449">
    <property type="entry name" value="NIL_domain"/>
</dbReference>
<keyword evidence="8" id="KW-0472">Membrane</keyword>
<dbReference type="Pfam" id="PF00005">
    <property type="entry name" value="ABC_tran"/>
    <property type="match status" value="1"/>
</dbReference>
<comment type="subunit">
    <text evidence="10">Homodimer. Forms a membrane-associated complex with FtsX.</text>
</comment>
<dbReference type="CDD" id="cd03258">
    <property type="entry name" value="ABC_MetN_methionine_transporter"/>
    <property type="match status" value="1"/>
</dbReference>
<evidence type="ECO:0000256" key="9">
    <source>
        <dbReference type="ARBA" id="ARBA00054718"/>
    </source>
</evidence>
<comment type="caution">
    <text evidence="12">The sequence shown here is derived from an EMBL/GenBank/DDBJ whole genome shotgun (WGS) entry which is preliminary data.</text>
</comment>
<evidence type="ECO:0000256" key="10">
    <source>
        <dbReference type="ARBA" id="ARBA00063837"/>
    </source>
</evidence>
<comment type="similarity">
    <text evidence="1">Belongs to the ABC transporter superfamily.</text>
</comment>
<evidence type="ECO:0000256" key="2">
    <source>
        <dbReference type="ARBA" id="ARBA00022448"/>
    </source>
</evidence>
<dbReference type="Pfam" id="PF09383">
    <property type="entry name" value="NIL"/>
    <property type="match status" value="1"/>
</dbReference>
<feature type="domain" description="ABC transporter" evidence="11">
    <location>
        <begin position="19"/>
        <end position="258"/>
    </location>
</feature>
<keyword evidence="2" id="KW-0813">Transport</keyword>